<feature type="compositionally biased region" description="Polar residues" evidence="1">
    <location>
        <begin position="337"/>
        <end position="349"/>
    </location>
</feature>
<feature type="region of interest" description="Disordered" evidence="1">
    <location>
        <begin position="613"/>
        <end position="636"/>
    </location>
</feature>
<feature type="compositionally biased region" description="Basic residues" evidence="1">
    <location>
        <begin position="502"/>
        <end position="518"/>
    </location>
</feature>
<protein>
    <submittedName>
        <fullName evidence="2">Uncharacterized protein</fullName>
    </submittedName>
</protein>
<feature type="compositionally biased region" description="Polar residues" evidence="1">
    <location>
        <begin position="543"/>
        <end position="567"/>
    </location>
</feature>
<feature type="compositionally biased region" description="Polar residues" evidence="1">
    <location>
        <begin position="22"/>
        <end position="35"/>
    </location>
</feature>
<feature type="compositionally biased region" description="Polar residues" evidence="1">
    <location>
        <begin position="268"/>
        <end position="278"/>
    </location>
</feature>
<dbReference type="EMBL" id="KN823390">
    <property type="protein sequence ID" value="KIO17389.1"/>
    <property type="molecule type" value="Genomic_DNA"/>
</dbReference>
<name>A0A0C3Q3W7_9AGAM</name>
<dbReference type="Proteomes" id="UP000054248">
    <property type="component" value="Unassembled WGS sequence"/>
</dbReference>
<evidence type="ECO:0000313" key="3">
    <source>
        <dbReference type="Proteomes" id="UP000054248"/>
    </source>
</evidence>
<feature type="compositionally biased region" description="Basic and acidic residues" evidence="1">
    <location>
        <begin position="299"/>
        <end position="308"/>
    </location>
</feature>
<feature type="region of interest" description="Disordered" evidence="1">
    <location>
        <begin position="1"/>
        <end position="35"/>
    </location>
</feature>
<organism evidence="2 3">
    <name type="scientific">Tulasnella calospora MUT 4182</name>
    <dbReference type="NCBI Taxonomy" id="1051891"/>
    <lineage>
        <taxon>Eukaryota</taxon>
        <taxon>Fungi</taxon>
        <taxon>Dikarya</taxon>
        <taxon>Basidiomycota</taxon>
        <taxon>Agaricomycotina</taxon>
        <taxon>Agaricomycetes</taxon>
        <taxon>Cantharellales</taxon>
        <taxon>Tulasnellaceae</taxon>
        <taxon>Tulasnella</taxon>
    </lineage>
</organism>
<proteinExistence type="predicted"/>
<dbReference type="HOGENOM" id="CLU_430335_0_0_1"/>
<evidence type="ECO:0000256" key="1">
    <source>
        <dbReference type="SAM" id="MobiDB-lite"/>
    </source>
</evidence>
<sequence>MFGETSSESPRMPSPWEALATPASSHQPSPLTSSANLVVPGTPLRNVLDVAATPSTSVESMKYLDDAIRANGGDVLTPSEGEGFPKLVPEIEEGNVEYKLKLIAPTPARFTRLVTQLKYRLLEGGGQALYEIGVSDSGELVGLSRRDLEASLDTLDKMAGELGATVVVLKEIELPPGGVHLQAQRGGKRIVVADGKVEVLEVGLENGNANGVLLGIENGSGKNGLALRTGRKKKDKDARRKRRAAALLVGEIATTDLGLKVDGDAVPSSASSNPSGDTSSPLADDDDSGLDLSATVTLKKPDEADIRRTPPIPMPIIKAYPYGRQPFAMARGRLGTPLSSNPEAGNASTSPAARDSSAAESSEYTADDFVYIPSSSPSDRSPKPTAKGKKSSDEDDDDDGGDAFGFGLDLEIDSFTKSMDSFTAKGLAPSPHVKPSSRNHRPLHYAPTSASDSSSTVALDQPTSDSSAAAHLKRLKVPNQKKKAIVLPPALSSNNAAEKAAQRRVKRDSRRDERRRKVNGLPLAAEVEVDSSTVPTPGEEVAPSTNTEADQSNNVHLKPPSTSQASFPSPPAEEKSLVDDTETKIIAEALVVRKLALEEAFLDYRGFALIDPTAELSITDGGDDDGDGDEGDDPEN</sequence>
<feature type="compositionally biased region" description="Low complexity" evidence="1">
    <location>
        <begin position="350"/>
        <end position="362"/>
    </location>
</feature>
<dbReference type="AlphaFoldDB" id="A0A0C3Q3W7"/>
<feature type="compositionally biased region" description="Acidic residues" evidence="1">
    <location>
        <begin position="621"/>
        <end position="636"/>
    </location>
</feature>
<feature type="region of interest" description="Disordered" evidence="1">
    <location>
        <begin position="332"/>
        <end position="406"/>
    </location>
</feature>
<feature type="region of interest" description="Disordered" evidence="1">
    <location>
        <begin position="422"/>
        <end position="579"/>
    </location>
</feature>
<dbReference type="GO" id="GO:0003746">
    <property type="term" value="F:translation elongation factor activity"/>
    <property type="evidence" value="ECO:0007669"/>
    <property type="project" value="TreeGrafter"/>
</dbReference>
<dbReference type="OrthoDB" id="248233at2759"/>
<reference evidence="2 3" key="1">
    <citation type="submission" date="2014-04" db="EMBL/GenBank/DDBJ databases">
        <authorList>
            <consortium name="DOE Joint Genome Institute"/>
            <person name="Kuo A."/>
            <person name="Girlanda M."/>
            <person name="Perotto S."/>
            <person name="Kohler A."/>
            <person name="Nagy L.G."/>
            <person name="Floudas D."/>
            <person name="Copeland A."/>
            <person name="Barry K.W."/>
            <person name="Cichocki N."/>
            <person name="Veneault-Fourrey C."/>
            <person name="LaButti K."/>
            <person name="Lindquist E.A."/>
            <person name="Lipzen A."/>
            <person name="Lundell T."/>
            <person name="Morin E."/>
            <person name="Murat C."/>
            <person name="Sun H."/>
            <person name="Tunlid A."/>
            <person name="Henrissat B."/>
            <person name="Grigoriev I.V."/>
            <person name="Hibbett D.S."/>
            <person name="Martin F."/>
            <person name="Nordberg H.P."/>
            <person name="Cantor M.N."/>
            <person name="Hua S.X."/>
        </authorList>
    </citation>
    <scope>NUCLEOTIDE SEQUENCE [LARGE SCALE GENOMIC DNA]</scope>
    <source>
        <strain evidence="2 3">MUT 4182</strain>
    </source>
</reference>
<gene>
    <name evidence="2" type="ORF">M407DRAFT_32947</name>
</gene>
<keyword evidence="3" id="KW-1185">Reference proteome</keyword>
<dbReference type="PANTHER" id="PTHR43721">
    <property type="entry name" value="ELONGATION FACTOR TU-RELATED"/>
    <property type="match status" value="1"/>
</dbReference>
<evidence type="ECO:0000313" key="2">
    <source>
        <dbReference type="EMBL" id="KIO17389.1"/>
    </source>
</evidence>
<dbReference type="STRING" id="1051891.A0A0C3Q3W7"/>
<feature type="region of interest" description="Disordered" evidence="1">
    <location>
        <begin position="261"/>
        <end position="317"/>
    </location>
</feature>
<feature type="compositionally biased region" description="Polar residues" evidence="1">
    <location>
        <begin position="448"/>
        <end position="467"/>
    </location>
</feature>
<dbReference type="PANTHER" id="PTHR43721:SF9">
    <property type="entry name" value="GTP-BINDING PROTEIN 1"/>
    <property type="match status" value="1"/>
</dbReference>
<feature type="compositionally biased region" description="Basic residues" evidence="1">
    <location>
        <begin position="471"/>
        <end position="484"/>
    </location>
</feature>
<dbReference type="InterPro" id="IPR050055">
    <property type="entry name" value="EF-Tu_GTPase"/>
</dbReference>
<accession>A0A0C3Q3W7</accession>
<reference evidence="3" key="2">
    <citation type="submission" date="2015-01" db="EMBL/GenBank/DDBJ databases">
        <title>Evolutionary Origins and Diversification of the Mycorrhizal Mutualists.</title>
        <authorList>
            <consortium name="DOE Joint Genome Institute"/>
            <consortium name="Mycorrhizal Genomics Consortium"/>
            <person name="Kohler A."/>
            <person name="Kuo A."/>
            <person name="Nagy L.G."/>
            <person name="Floudas D."/>
            <person name="Copeland A."/>
            <person name="Barry K.W."/>
            <person name="Cichocki N."/>
            <person name="Veneault-Fourrey C."/>
            <person name="LaButti K."/>
            <person name="Lindquist E.A."/>
            <person name="Lipzen A."/>
            <person name="Lundell T."/>
            <person name="Morin E."/>
            <person name="Murat C."/>
            <person name="Riley R."/>
            <person name="Ohm R."/>
            <person name="Sun H."/>
            <person name="Tunlid A."/>
            <person name="Henrissat B."/>
            <person name="Grigoriev I.V."/>
            <person name="Hibbett D.S."/>
            <person name="Martin F."/>
        </authorList>
    </citation>
    <scope>NUCLEOTIDE SEQUENCE [LARGE SCALE GENOMIC DNA]</scope>
    <source>
        <strain evidence="3">MUT 4182</strain>
    </source>
</reference>